<keyword evidence="3 7" id="KW-0540">Nuclease</keyword>
<dbReference type="Gene3D" id="3.30.230.10">
    <property type="match status" value="1"/>
</dbReference>
<organism evidence="9 10">
    <name type="scientific">Ferrovibrio xuzhouensis</name>
    <dbReference type="NCBI Taxonomy" id="1576914"/>
    <lineage>
        <taxon>Bacteria</taxon>
        <taxon>Pseudomonadati</taxon>
        <taxon>Pseudomonadota</taxon>
        <taxon>Alphaproteobacteria</taxon>
        <taxon>Rhodospirillales</taxon>
        <taxon>Rhodospirillaceae</taxon>
        <taxon>Ferrovibrio</taxon>
    </lineage>
</organism>
<proteinExistence type="inferred from homology"/>
<dbReference type="PROSITE" id="PS00648">
    <property type="entry name" value="RIBONUCLEASE_P"/>
    <property type="match status" value="1"/>
</dbReference>
<evidence type="ECO:0000256" key="8">
    <source>
        <dbReference type="NCBIfam" id="TIGR00188"/>
    </source>
</evidence>
<evidence type="ECO:0000256" key="7">
    <source>
        <dbReference type="HAMAP-Rule" id="MF_00227"/>
    </source>
</evidence>
<dbReference type="InterPro" id="IPR014721">
    <property type="entry name" value="Ribsml_uS5_D2-typ_fold_subgr"/>
</dbReference>
<name>A0ABV7VIU0_9PROT</name>
<dbReference type="Pfam" id="PF00825">
    <property type="entry name" value="Ribonuclease_P"/>
    <property type="match status" value="1"/>
</dbReference>
<dbReference type="SUPFAM" id="SSF54211">
    <property type="entry name" value="Ribosomal protein S5 domain 2-like"/>
    <property type="match status" value="1"/>
</dbReference>
<evidence type="ECO:0000256" key="1">
    <source>
        <dbReference type="ARBA" id="ARBA00002663"/>
    </source>
</evidence>
<reference evidence="10" key="1">
    <citation type="journal article" date="2019" name="Int. J. Syst. Evol. Microbiol.">
        <title>The Global Catalogue of Microorganisms (GCM) 10K type strain sequencing project: providing services to taxonomists for standard genome sequencing and annotation.</title>
        <authorList>
            <consortium name="The Broad Institute Genomics Platform"/>
            <consortium name="The Broad Institute Genome Sequencing Center for Infectious Disease"/>
            <person name="Wu L."/>
            <person name="Ma J."/>
        </authorList>
    </citation>
    <scope>NUCLEOTIDE SEQUENCE [LARGE SCALE GENOMIC DNA]</scope>
    <source>
        <strain evidence="10">KCTC 42182</strain>
    </source>
</reference>
<evidence type="ECO:0000313" key="10">
    <source>
        <dbReference type="Proteomes" id="UP001595711"/>
    </source>
</evidence>
<evidence type="ECO:0000256" key="2">
    <source>
        <dbReference type="ARBA" id="ARBA00022694"/>
    </source>
</evidence>
<dbReference type="EMBL" id="JBHRYJ010000002">
    <property type="protein sequence ID" value="MFC3676078.1"/>
    <property type="molecule type" value="Genomic_DNA"/>
</dbReference>
<dbReference type="InterPro" id="IPR020568">
    <property type="entry name" value="Ribosomal_Su5_D2-typ_SF"/>
</dbReference>
<gene>
    <name evidence="7 9" type="primary">rnpA</name>
    <name evidence="9" type="ORF">ACFOOQ_11025</name>
</gene>
<dbReference type="RefSeq" id="WP_379726016.1">
    <property type="nucleotide sequence ID" value="NZ_JBHRYJ010000002.1"/>
</dbReference>
<dbReference type="NCBIfam" id="TIGR00188">
    <property type="entry name" value="rnpA"/>
    <property type="match status" value="1"/>
</dbReference>
<evidence type="ECO:0000313" key="9">
    <source>
        <dbReference type="EMBL" id="MFC3676078.1"/>
    </source>
</evidence>
<dbReference type="InterPro" id="IPR000100">
    <property type="entry name" value="RNase_P"/>
</dbReference>
<keyword evidence="6 7" id="KW-0694">RNA-binding</keyword>
<comment type="subunit">
    <text evidence="7">Consists of a catalytic RNA component (M1 or rnpB) and a protein subunit.</text>
</comment>
<dbReference type="EC" id="3.1.26.5" evidence="7 8"/>
<evidence type="ECO:0000256" key="6">
    <source>
        <dbReference type="ARBA" id="ARBA00022884"/>
    </source>
</evidence>
<keyword evidence="2 7" id="KW-0819">tRNA processing</keyword>
<comment type="similarity">
    <text evidence="7">Belongs to the RnpA family.</text>
</comment>
<dbReference type="PANTHER" id="PTHR33992:SF1">
    <property type="entry name" value="RIBONUCLEASE P PROTEIN COMPONENT"/>
    <property type="match status" value="1"/>
</dbReference>
<sequence>MASGGVDRLRRRAEYLRVQAANRRVALPGLLLQAAPAVDPDNMTVATLRIGFTASRKVGNAVLRNRAKRRLKALAADLLPCHAQPGHDYVLVARQATPARDFAALRGDLEAALKKLRLWRAAPSAAGASGLGPEAAA</sequence>
<comment type="catalytic activity">
    <reaction evidence="7">
        <text>Endonucleolytic cleavage of RNA, removing 5'-extranucleotides from tRNA precursor.</text>
        <dbReference type="EC" id="3.1.26.5"/>
    </reaction>
</comment>
<dbReference type="GO" id="GO:0004526">
    <property type="term" value="F:ribonuclease P activity"/>
    <property type="evidence" value="ECO:0007669"/>
    <property type="project" value="UniProtKB-EC"/>
</dbReference>
<accession>A0ABV7VIU0</accession>
<keyword evidence="5 7" id="KW-0378">Hydrolase</keyword>
<keyword evidence="4 7" id="KW-0255">Endonuclease</keyword>
<keyword evidence="10" id="KW-1185">Reference proteome</keyword>
<dbReference type="InterPro" id="IPR020539">
    <property type="entry name" value="RNase_P_CS"/>
</dbReference>
<dbReference type="Proteomes" id="UP001595711">
    <property type="component" value="Unassembled WGS sequence"/>
</dbReference>
<comment type="caution">
    <text evidence="9">The sequence shown here is derived from an EMBL/GenBank/DDBJ whole genome shotgun (WGS) entry which is preliminary data.</text>
</comment>
<comment type="function">
    <text evidence="1 7">RNaseP catalyzes the removal of the 5'-leader sequence from pre-tRNA to produce the mature 5'-terminus. It can also cleave other RNA substrates such as 4.5S RNA. The protein component plays an auxiliary but essential role in vivo by binding to the 5'-leader sequence and broadening the substrate specificity of the ribozyme.</text>
</comment>
<dbReference type="HAMAP" id="MF_00227">
    <property type="entry name" value="RNase_P"/>
    <property type="match status" value="1"/>
</dbReference>
<evidence type="ECO:0000256" key="3">
    <source>
        <dbReference type="ARBA" id="ARBA00022722"/>
    </source>
</evidence>
<evidence type="ECO:0000256" key="4">
    <source>
        <dbReference type="ARBA" id="ARBA00022759"/>
    </source>
</evidence>
<protein>
    <recommendedName>
        <fullName evidence="7 8">Ribonuclease P protein component</fullName>
        <shortName evidence="7">RNase P protein</shortName>
        <shortName evidence="7">RNaseP protein</shortName>
        <ecNumber evidence="7 8">3.1.26.5</ecNumber>
    </recommendedName>
    <alternativeName>
        <fullName evidence="7">Protein C5</fullName>
    </alternativeName>
</protein>
<evidence type="ECO:0000256" key="5">
    <source>
        <dbReference type="ARBA" id="ARBA00022801"/>
    </source>
</evidence>
<dbReference type="PANTHER" id="PTHR33992">
    <property type="entry name" value="RIBONUCLEASE P PROTEIN COMPONENT"/>
    <property type="match status" value="1"/>
</dbReference>